<protein>
    <submittedName>
        <fullName evidence="8">YxaI</fullName>
    </submittedName>
</protein>
<keyword evidence="9" id="KW-1185">Reference proteome</keyword>
<dbReference type="AlphaFoldDB" id="G4NYY9"/>
<evidence type="ECO:0000256" key="5">
    <source>
        <dbReference type="ARBA" id="ARBA00023136"/>
    </source>
</evidence>
<feature type="transmembrane region" description="Helical" evidence="6">
    <location>
        <begin position="107"/>
        <end position="125"/>
    </location>
</feature>
<gene>
    <name evidence="8" type="ordered locus">GYO_4394</name>
</gene>
<accession>G4NYY9</accession>
<dbReference type="HOGENOM" id="CLU_053152_3_3_9"/>
<dbReference type="PANTHER" id="PTHR36115:SF9">
    <property type="entry name" value="LMO1584 PROTEIN"/>
    <property type="match status" value="1"/>
</dbReference>
<evidence type="ECO:0000256" key="1">
    <source>
        <dbReference type="ARBA" id="ARBA00004651"/>
    </source>
</evidence>
<dbReference type="GO" id="GO:0005886">
    <property type="term" value="C:plasma membrane"/>
    <property type="evidence" value="ECO:0007669"/>
    <property type="project" value="UniProtKB-SubCell"/>
</dbReference>
<keyword evidence="5 6" id="KW-0472">Membrane</keyword>
<feature type="transmembrane region" description="Helical" evidence="6">
    <location>
        <begin position="12"/>
        <end position="33"/>
    </location>
</feature>
<keyword evidence="3 6" id="KW-0812">Transmembrane</keyword>
<dbReference type="InterPro" id="IPR010432">
    <property type="entry name" value="RDD"/>
</dbReference>
<dbReference type="STRING" id="1052585.GYO_4394"/>
<organism evidence="8 9">
    <name type="scientific">Bacillus spizizenii (strain DSM 15029 / JCM 12233 / NBRC 101239 / NRRL B-23049 / TU-B-10)</name>
    <name type="common">Bacillus subtilis subsp. spizizenii</name>
    <dbReference type="NCBI Taxonomy" id="1052585"/>
    <lineage>
        <taxon>Bacteria</taxon>
        <taxon>Bacillati</taxon>
        <taxon>Bacillota</taxon>
        <taxon>Bacilli</taxon>
        <taxon>Bacillales</taxon>
        <taxon>Bacillaceae</taxon>
        <taxon>Bacillus</taxon>
    </lineage>
</organism>
<dbReference type="PANTHER" id="PTHR36115">
    <property type="entry name" value="PROLINE-RICH ANTIGEN HOMOLOG-RELATED"/>
    <property type="match status" value="1"/>
</dbReference>
<reference evidence="8 9" key="1">
    <citation type="journal article" date="2012" name="J. Bacteriol.">
        <title>Whole-genome sequences of Bacillus subtilis and close relatives.</title>
        <authorList>
            <person name="Earl A.M."/>
            <person name="Eppinger M."/>
            <person name="Fricke W.F."/>
            <person name="Rosovitz M.J."/>
            <person name="Rasko D.A."/>
            <person name="Daugherty S."/>
            <person name="Losick R."/>
            <person name="Kolter R."/>
            <person name="Ravel J."/>
        </authorList>
    </citation>
    <scope>NUCLEOTIDE SEQUENCE [LARGE SCALE GENOMIC DNA]</scope>
    <source>
        <strain evidence="9">DSM 15029 / JCM 12233 / NBRC 101239 / NRRL B-23049 / TU-B-10</strain>
    </source>
</reference>
<name>G4NYY9_BACS4</name>
<evidence type="ECO:0000313" key="8">
    <source>
        <dbReference type="EMBL" id="AEP88952.1"/>
    </source>
</evidence>
<dbReference type="Proteomes" id="UP000002651">
    <property type="component" value="Chromosome"/>
</dbReference>
<dbReference type="KEGG" id="bst:GYO_4394"/>
<dbReference type="EMBL" id="CP002905">
    <property type="protein sequence ID" value="AEP88952.1"/>
    <property type="molecule type" value="Genomic_DNA"/>
</dbReference>
<dbReference type="Pfam" id="PF06271">
    <property type="entry name" value="RDD"/>
    <property type="match status" value="1"/>
</dbReference>
<sequence>MDSGNRSIIDDLIIYFFAFIMILINTLIVLPLIDSASLYMTEEQYTFSILIFGTIPVIAIIYIFGILYYSLLTSSKMQATLGKKLMGIIVVNQYGERISFWHSFGRFFAYTLSGILYIGYIMAAFPSKLALHDYICGTGYL</sequence>
<evidence type="ECO:0000256" key="2">
    <source>
        <dbReference type="ARBA" id="ARBA00022475"/>
    </source>
</evidence>
<feature type="domain" description="RDD" evidence="7">
    <location>
        <begin position="8"/>
        <end position="137"/>
    </location>
</feature>
<evidence type="ECO:0000313" key="9">
    <source>
        <dbReference type="Proteomes" id="UP000002651"/>
    </source>
</evidence>
<evidence type="ECO:0000256" key="4">
    <source>
        <dbReference type="ARBA" id="ARBA00022989"/>
    </source>
</evidence>
<comment type="subcellular location">
    <subcellularLocation>
        <location evidence="1">Cell membrane</location>
        <topology evidence="1">Multi-pass membrane protein</topology>
    </subcellularLocation>
</comment>
<dbReference type="InterPro" id="IPR051791">
    <property type="entry name" value="Pra-immunoreactive"/>
</dbReference>
<evidence type="ECO:0000256" key="6">
    <source>
        <dbReference type="SAM" id="Phobius"/>
    </source>
</evidence>
<keyword evidence="2" id="KW-1003">Cell membrane</keyword>
<evidence type="ECO:0000256" key="3">
    <source>
        <dbReference type="ARBA" id="ARBA00022692"/>
    </source>
</evidence>
<proteinExistence type="predicted"/>
<evidence type="ECO:0000259" key="7">
    <source>
        <dbReference type="Pfam" id="PF06271"/>
    </source>
</evidence>
<feature type="transmembrane region" description="Helical" evidence="6">
    <location>
        <begin position="45"/>
        <end position="69"/>
    </location>
</feature>
<keyword evidence="4 6" id="KW-1133">Transmembrane helix</keyword>